<evidence type="ECO:0000313" key="1">
    <source>
        <dbReference type="EMBL" id="OIR14434.1"/>
    </source>
</evidence>
<proteinExistence type="predicted"/>
<evidence type="ECO:0000313" key="2">
    <source>
        <dbReference type="Proteomes" id="UP000183815"/>
    </source>
</evidence>
<dbReference type="AlphaFoldDB" id="A0A1J5T0R3"/>
<dbReference type="EMBL" id="MIYU01000019">
    <property type="protein sequence ID" value="OIR14434.1"/>
    <property type="molecule type" value="Genomic_DNA"/>
</dbReference>
<name>A0A1J5T0R3_9ARCH</name>
<sequence length="185" mass="21361">MTSSSTEEIKNQDTYLIQVSGIIYGPISADRVVADFLEGKLSSSCFISPYTSEEQKDSWSPLEESILIKNIIKERKHPKFNNRWRSLNNPNQHLFIFGDYLVLESEELSFWDNIKSFFMEPNTGAIPFPAILNISFSNQKEGVEIEACTFKEIYEIHSLKCTLSNSDARELRKELQKERIRIIDA</sequence>
<dbReference type="Proteomes" id="UP000183815">
    <property type="component" value="Unassembled WGS sequence"/>
</dbReference>
<organism evidence="1 2">
    <name type="scientific">Marine Group III euryarchaeote CG-Bathy1</name>
    <dbReference type="NCBI Taxonomy" id="1889001"/>
    <lineage>
        <taxon>Archaea</taxon>
        <taxon>Methanobacteriati</taxon>
        <taxon>Thermoplasmatota</taxon>
        <taxon>Thermoplasmata</taxon>
        <taxon>Candidatus Thermoprofundales</taxon>
    </lineage>
</organism>
<comment type="caution">
    <text evidence="1">The sequence shown here is derived from an EMBL/GenBank/DDBJ whole genome shotgun (WGS) entry which is preliminary data.</text>
</comment>
<protein>
    <submittedName>
        <fullName evidence="1">Uncharacterized protein</fullName>
    </submittedName>
</protein>
<accession>A0A1J5T0R3</accession>
<reference evidence="1 2" key="1">
    <citation type="submission" date="2016-08" db="EMBL/GenBank/DDBJ databases">
        <title>New Insights into Marine Group III Euryarchaeota, from dark to light.</title>
        <authorList>
            <person name="Haro-Moreno J.M."/>
            <person name="Rodriguez-Valera F."/>
            <person name="Lopez-Garcia P."/>
            <person name="Moreira D."/>
            <person name="Martin-Cuadrado A.B."/>
        </authorList>
    </citation>
    <scope>NUCLEOTIDE SEQUENCE [LARGE SCALE GENOMIC DNA]</scope>
    <source>
        <strain evidence="1">CG-Bathy1</strain>
    </source>
</reference>
<gene>
    <name evidence="1" type="ORF">BEU04_03150</name>
</gene>